<accession>A0ABP8A412</accession>
<dbReference type="EMBL" id="BAABBW010000004">
    <property type="protein sequence ID" value="GAA4177181.1"/>
    <property type="molecule type" value="Genomic_DNA"/>
</dbReference>
<dbReference type="Gene3D" id="3.40.50.1360">
    <property type="match status" value="1"/>
</dbReference>
<evidence type="ECO:0000256" key="2">
    <source>
        <dbReference type="ARBA" id="ARBA00023163"/>
    </source>
</evidence>
<feature type="domain" description="HTH deoR-type" evidence="3">
    <location>
        <begin position="10"/>
        <end position="65"/>
    </location>
</feature>
<dbReference type="InterPro" id="IPR014036">
    <property type="entry name" value="DeoR-like_C"/>
</dbReference>
<keyword evidence="1" id="KW-0805">Transcription regulation</keyword>
<reference evidence="5" key="1">
    <citation type="journal article" date="2019" name="Int. J. Syst. Evol. Microbiol.">
        <title>The Global Catalogue of Microorganisms (GCM) 10K type strain sequencing project: providing services to taxonomists for standard genome sequencing and annotation.</title>
        <authorList>
            <consortium name="The Broad Institute Genomics Platform"/>
            <consortium name="The Broad Institute Genome Sequencing Center for Infectious Disease"/>
            <person name="Wu L."/>
            <person name="Ma J."/>
        </authorList>
    </citation>
    <scope>NUCLEOTIDE SEQUENCE [LARGE SCALE GENOMIC DNA]</scope>
    <source>
        <strain evidence="5">JCM 17591</strain>
    </source>
</reference>
<dbReference type="InterPro" id="IPR037171">
    <property type="entry name" value="NagB/RpiA_transferase-like"/>
</dbReference>
<evidence type="ECO:0000313" key="4">
    <source>
        <dbReference type="EMBL" id="GAA4177181.1"/>
    </source>
</evidence>
<protein>
    <submittedName>
        <fullName evidence="4">DeoR/GlpR family DNA-binding transcription regulator</fullName>
    </submittedName>
</protein>
<name>A0ABP8A412_9MICO</name>
<sequence length="264" mass="27780">MPDGSDQLDAATRRARMLAVIEGVSFARVTDLSERFGVSTVTVRGDLESLEADGAVTRIRGGAMPVRGVRERPFEQTQIDAAEQKARIARAAVDQLGSGMSVMIDVGTTTSAIARELVARSELRDLTVVTNGLTIALELEQVLDRVSVVVTGGTLRQLQHSLVPPLADGLLGRVHADVAFIGCTGVDGEVGVTNINLPESEMKRAMAAAASRVIVVADSSKLGRVHIGRVVETSAVDALITGKDAPRSVIASLRANGLKHITTV</sequence>
<comment type="caution">
    <text evidence="4">The sequence shown here is derived from an EMBL/GenBank/DDBJ whole genome shotgun (WGS) entry which is preliminary data.</text>
</comment>
<dbReference type="RefSeq" id="WP_344755001.1">
    <property type="nucleotide sequence ID" value="NZ_BAABBW010000004.1"/>
</dbReference>
<dbReference type="SUPFAM" id="SSF46785">
    <property type="entry name" value="Winged helix' DNA-binding domain"/>
    <property type="match status" value="1"/>
</dbReference>
<organism evidence="4 5">
    <name type="scientific">Gryllotalpicola koreensis</name>
    <dbReference type="NCBI Taxonomy" id="993086"/>
    <lineage>
        <taxon>Bacteria</taxon>
        <taxon>Bacillati</taxon>
        <taxon>Actinomycetota</taxon>
        <taxon>Actinomycetes</taxon>
        <taxon>Micrococcales</taxon>
        <taxon>Microbacteriaceae</taxon>
        <taxon>Gryllotalpicola</taxon>
    </lineage>
</organism>
<keyword evidence="4" id="KW-0238">DNA-binding</keyword>
<dbReference type="PROSITE" id="PS51000">
    <property type="entry name" value="HTH_DEOR_2"/>
    <property type="match status" value="1"/>
</dbReference>
<dbReference type="Pfam" id="PF00455">
    <property type="entry name" value="DeoRC"/>
    <property type="match status" value="1"/>
</dbReference>
<dbReference type="SMART" id="SM01134">
    <property type="entry name" value="DeoRC"/>
    <property type="match status" value="1"/>
</dbReference>
<dbReference type="InterPro" id="IPR001034">
    <property type="entry name" value="DeoR_HTH"/>
</dbReference>
<proteinExistence type="predicted"/>
<dbReference type="Pfam" id="PF08220">
    <property type="entry name" value="HTH_DeoR"/>
    <property type="match status" value="1"/>
</dbReference>
<gene>
    <name evidence="4" type="ORF">GCM10022287_25570</name>
</gene>
<dbReference type="PANTHER" id="PTHR30363:SF44">
    <property type="entry name" value="AGA OPERON TRANSCRIPTIONAL REPRESSOR-RELATED"/>
    <property type="match status" value="1"/>
</dbReference>
<dbReference type="SUPFAM" id="SSF100950">
    <property type="entry name" value="NagB/RpiA/CoA transferase-like"/>
    <property type="match status" value="1"/>
</dbReference>
<evidence type="ECO:0000313" key="5">
    <source>
        <dbReference type="Proteomes" id="UP001501079"/>
    </source>
</evidence>
<keyword evidence="2" id="KW-0804">Transcription</keyword>
<dbReference type="Proteomes" id="UP001501079">
    <property type="component" value="Unassembled WGS sequence"/>
</dbReference>
<dbReference type="InterPro" id="IPR036388">
    <property type="entry name" value="WH-like_DNA-bd_sf"/>
</dbReference>
<evidence type="ECO:0000259" key="3">
    <source>
        <dbReference type="PROSITE" id="PS51000"/>
    </source>
</evidence>
<dbReference type="InterPro" id="IPR036390">
    <property type="entry name" value="WH_DNA-bd_sf"/>
</dbReference>
<dbReference type="InterPro" id="IPR050313">
    <property type="entry name" value="Carb_Metab_HTH_regulators"/>
</dbReference>
<keyword evidence="5" id="KW-1185">Reference proteome</keyword>
<evidence type="ECO:0000256" key="1">
    <source>
        <dbReference type="ARBA" id="ARBA00023015"/>
    </source>
</evidence>
<dbReference type="GO" id="GO:0003677">
    <property type="term" value="F:DNA binding"/>
    <property type="evidence" value="ECO:0007669"/>
    <property type="project" value="UniProtKB-KW"/>
</dbReference>
<dbReference type="Gene3D" id="1.10.10.10">
    <property type="entry name" value="Winged helix-like DNA-binding domain superfamily/Winged helix DNA-binding domain"/>
    <property type="match status" value="1"/>
</dbReference>
<dbReference type="PANTHER" id="PTHR30363">
    <property type="entry name" value="HTH-TYPE TRANSCRIPTIONAL REGULATOR SRLR-RELATED"/>
    <property type="match status" value="1"/>
</dbReference>
<dbReference type="SMART" id="SM00420">
    <property type="entry name" value="HTH_DEOR"/>
    <property type="match status" value="1"/>
</dbReference>